<dbReference type="EMBL" id="CP000661">
    <property type="protein sequence ID" value="ABP70639.1"/>
    <property type="molecule type" value="Genomic_DNA"/>
</dbReference>
<dbReference type="STRING" id="349102.Rsph17025_1746"/>
<dbReference type="BioCyc" id="RSPH349102:G1G8M-1800-MONOMER"/>
<accession>A4WTC5</accession>
<sequence>MSGAKAEDRARVKALVVDRLDQAGMVRKRGVAVAVHEAAMARLCEQLAYMSDDNLMTLAEALIDSAPDGVWPAEVVIRQFARAIQEPPAAERRLVSSWLASVEGPKAEAGGHLVELYRWLLKHPRPPLAMDMREIHERAAENARRVELVRDRIGRETATREDRDWLGQYLRDQEQARALVEAGRERARKEVKEGDAA</sequence>
<reference evidence="1" key="1">
    <citation type="submission" date="2007-04" db="EMBL/GenBank/DDBJ databases">
        <title>Complete sequence of chromosome of Rhodobacter sphaeroides ATCC 17025.</title>
        <authorList>
            <consortium name="US DOE Joint Genome Institute"/>
            <person name="Copeland A."/>
            <person name="Lucas S."/>
            <person name="Lapidus A."/>
            <person name="Barry K."/>
            <person name="Detter J.C."/>
            <person name="Glavina del Rio T."/>
            <person name="Hammon N."/>
            <person name="Israni S."/>
            <person name="Dalin E."/>
            <person name="Tice H."/>
            <person name="Pitluck S."/>
            <person name="Chertkov O."/>
            <person name="Brettin T."/>
            <person name="Bruce D."/>
            <person name="Han C."/>
            <person name="Schmutz J."/>
            <person name="Larimer F."/>
            <person name="Land M."/>
            <person name="Hauser L."/>
            <person name="Kyrpides N."/>
            <person name="Kim E."/>
            <person name="Richardson P."/>
            <person name="Mackenzie C."/>
            <person name="Choudhary M."/>
            <person name="Donohue T.J."/>
            <person name="Kaplan S."/>
        </authorList>
    </citation>
    <scope>NUCLEOTIDE SEQUENCE [LARGE SCALE GENOMIC DNA]</scope>
    <source>
        <strain evidence="1">ATCC 17025</strain>
    </source>
</reference>
<name>A4WTC5_CERS5</name>
<gene>
    <name evidence="1" type="ordered locus">Rsph17025_1746</name>
</gene>
<dbReference type="KEGG" id="rsq:Rsph17025_1746"/>
<evidence type="ECO:0000313" key="1">
    <source>
        <dbReference type="EMBL" id="ABP70639.1"/>
    </source>
</evidence>
<dbReference type="AlphaFoldDB" id="A4WTC5"/>
<dbReference type="eggNOG" id="ENOG503033M">
    <property type="taxonomic scope" value="Bacteria"/>
</dbReference>
<dbReference type="HOGENOM" id="CLU_1407823_0_0_5"/>
<organism evidence="1">
    <name type="scientific">Cereibacter sphaeroides (strain ATCC 17025 / ATH 2.4.3)</name>
    <name type="common">Rhodobacter sphaeroides</name>
    <dbReference type="NCBI Taxonomy" id="349102"/>
    <lineage>
        <taxon>Bacteria</taxon>
        <taxon>Pseudomonadati</taxon>
        <taxon>Pseudomonadota</taxon>
        <taxon>Alphaproteobacteria</taxon>
        <taxon>Rhodobacterales</taxon>
        <taxon>Paracoccaceae</taxon>
        <taxon>Cereibacter</taxon>
    </lineage>
</organism>
<protein>
    <submittedName>
        <fullName evidence="1">Uncharacterized protein</fullName>
    </submittedName>
</protein>
<proteinExistence type="predicted"/>